<keyword evidence="1" id="KW-1185">Reference proteome</keyword>
<protein>
    <submittedName>
        <fullName evidence="2">Uncharacterized protein</fullName>
    </submittedName>
</protein>
<dbReference type="WBParaSite" id="jg17291">
    <property type="protein sequence ID" value="jg17291"/>
    <property type="gene ID" value="jg17291"/>
</dbReference>
<proteinExistence type="predicted"/>
<dbReference type="AlphaFoldDB" id="A0A915DA86"/>
<sequence length="125" mass="14806">MPDERSCLAEDNLKLVRNVYFSFRNFAKEQANGKSAVYRVSLSYLQLFKRYHFEAIEIKYGEGLKVFNDHFHKVDDIKCDKLDLQFPIDREKYPLKIESKLLECLLAVKTDVFYVHDLNTPRPNL</sequence>
<reference evidence="2" key="1">
    <citation type="submission" date="2022-11" db="UniProtKB">
        <authorList>
            <consortium name="WormBaseParasite"/>
        </authorList>
    </citation>
    <scope>IDENTIFICATION</scope>
</reference>
<organism evidence="1 2">
    <name type="scientific">Ditylenchus dipsaci</name>
    <dbReference type="NCBI Taxonomy" id="166011"/>
    <lineage>
        <taxon>Eukaryota</taxon>
        <taxon>Metazoa</taxon>
        <taxon>Ecdysozoa</taxon>
        <taxon>Nematoda</taxon>
        <taxon>Chromadorea</taxon>
        <taxon>Rhabditida</taxon>
        <taxon>Tylenchina</taxon>
        <taxon>Tylenchomorpha</taxon>
        <taxon>Sphaerularioidea</taxon>
        <taxon>Anguinidae</taxon>
        <taxon>Anguininae</taxon>
        <taxon>Ditylenchus</taxon>
    </lineage>
</organism>
<dbReference type="Proteomes" id="UP000887574">
    <property type="component" value="Unplaced"/>
</dbReference>
<accession>A0A915DA86</accession>
<name>A0A915DA86_9BILA</name>
<evidence type="ECO:0000313" key="1">
    <source>
        <dbReference type="Proteomes" id="UP000887574"/>
    </source>
</evidence>
<evidence type="ECO:0000313" key="2">
    <source>
        <dbReference type="WBParaSite" id="jg17291"/>
    </source>
</evidence>